<dbReference type="EMBL" id="CP011127">
    <property type="protein sequence ID" value="AMU86073.1"/>
    <property type="molecule type" value="Genomic_DNA"/>
</dbReference>
<evidence type="ECO:0000259" key="12">
    <source>
        <dbReference type="Pfam" id="PF00317"/>
    </source>
</evidence>
<evidence type="ECO:0000256" key="11">
    <source>
        <dbReference type="RuleBase" id="RU364064"/>
    </source>
</evidence>
<evidence type="ECO:0000256" key="9">
    <source>
        <dbReference type="ARBA" id="ARBA00023285"/>
    </source>
</evidence>
<feature type="domain" description="Ribonucleotide reductase large subunit N-terminal" evidence="12">
    <location>
        <begin position="2"/>
        <end position="83"/>
    </location>
</feature>
<evidence type="ECO:0000313" key="15">
    <source>
        <dbReference type="Proteomes" id="UP000076394"/>
    </source>
</evidence>
<name>A0A142V8C3_9CHLR</name>
<dbReference type="InterPro" id="IPR013344">
    <property type="entry name" value="RNR_NrdJ/NrdZ"/>
</dbReference>
<comment type="catalytic activity">
    <reaction evidence="10 11">
        <text>a 2'-deoxyribonucleoside 5'-diphosphate + [thioredoxin]-disulfide + H2O = a ribonucleoside 5'-diphosphate + [thioredoxin]-dithiol</text>
        <dbReference type="Rhea" id="RHEA:23252"/>
        <dbReference type="Rhea" id="RHEA-COMP:10698"/>
        <dbReference type="Rhea" id="RHEA-COMP:10700"/>
        <dbReference type="ChEBI" id="CHEBI:15377"/>
        <dbReference type="ChEBI" id="CHEBI:29950"/>
        <dbReference type="ChEBI" id="CHEBI:50058"/>
        <dbReference type="ChEBI" id="CHEBI:57930"/>
        <dbReference type="ChEBI" id="CHEBI:73316"/>
        <dbReference type="EC" id="1.17.4.1"/>
    </reaction>
</comment>
<organism evidence="14 15">
    <name type="scientific">Dehalococcoides mccartyi</name>
    <dbReference type="NCBI Taxonomy" id="61435"/>
    <lineage>
        <taxon>Bacteria</taxon>
        <taxon>Bacillati</taxon>
        <taxon>Chloroflexota</taxon>
        <taxon>Dehalococcoidia</taxon>
        <taxon>Dehalococcoidales</taxon>
        <taxon>Dehalococcoidaceae</taxon>
        <taxon>Dehalococcoides</taxon>
    </lineage>
</organism>
<dbReference type="GO" id="GO:0005524">
    <property type="term" value="F:ATP binding"/>
    <property type="evidence" value="ECO:0007669"/>
    <property type="project" value="InterPro"/>
</dbReference>
<dbReference type="EC" id="1.17.4.1" evidence="11"/>
<evidence type="ECO:0000256" key="6">
    <source>
        <dbReference type="ARBA" id="ARBA00023002"/>
    </source>
</evidence>
<evidence type="ECO:0000256" key="2">
    <source>
        <dbReference type="ARBA" id="ARBA00007405"/>
    </source>
</evidence>
<accession>A0A142V8C3</accession>
<dbReference type="PANTHER" id="PTHR43371:SF1">
    <property type="entry name" value="RIBONUCLEOSIDE-DIPHOSPHATE REDUCTASE"/>
    <property type="match status" value="1"/>
</dbReference>
<keyword evidence="5 11" id="KW-0547">Nucleotide-binding</keyword>
<dbReference type="GO" id="GO:0004748">
    <property type="term" value="F:ribonucleoside-diphosphate reductase activity, thioredoxin disulfide as acceptor"/>
    <property type="evidence" value="ECO:0007669"/>
    <property type="project" value="UniProtKB-EC"/>
</dbReference>
<evidence type="ECO:0000313" key="14">
    <source>
        <dbReference type="EMBL" id="AMU86073.1"/>
    </source>
</evidence>
<keyword evidence="4 11" id="KW-0237">DNA synthesis</keyword>
<dbReference type="SUPFAM" id="SSF48168">
    <property type="entry name" value="R1 subunit of ribonucleotide reductase, N-terminal domain"/>
    <property type="match status" value="1"/>
</dbReference>
<dbReference type="GO" id="GO:0071897">
    <property type="term" value="P:DNA biosynthetic process"/>
    <property type="evidence" value="ECO:0007669"/>
    <property type="project" value="UniProtKB-KW"/>
</dbReference>
<dbReference type="Proteomes" id="UP000076394">
    <property type="component" value="Chromosome"/>
</dbReference>
<gene>
    <name evidence="14" type="ORF">Dm11a5_0242</name>
</gene>
<dbReference type="OrthoDB" id="9762933at2"/>
<keyword evidence="9 11" id="KW-0170">Cobalt</keyword>
<keyword evidence="7" id="KW-0215">Deoxyribonucleotide synthesis</keyword>
<evidence type="ECO:0000256" key="10">
    <source>
        <dbReference type="ARBA" id="ARBA00047754"/>
    </source>
</evidence>
<dbReference type="AlphaFoldDB" id="A0A142V8C3"/>
<dbReference type="InterPro" id="IPR050862">
    <property type="entry name" value="RdRp_reductase_class-2"/>
</dbReference>
<comment type="function">
    <text evidence="11">Catalyzes the reduction of ribonucleotides to deoxyribonucleotides. May function to provide a pool of deoxyribonucleotide precursors for DNA repair during oxygen limitation and/or for immediate growth after restoration of oxygen.</text>
</comment>
<evidence type="ECO:0000256" key="8">
    <source>
        <dbReference type="ARBA" id="ARBA00023157"/>
    </source>
</evidence>
<dbReference type="UniPathway" id="UPA00326"/>
<keyword evidence="6 11" id="KW-0560">Oxidoreductase</keyword>
<dbReference type="Gene3D" id="3.20.70.20">
    <property type="match status" value="1"/>
</dbReference>
<comment type="cofactor">
    <cofactor evidence="1 11">
        <name>adenosylcob(III)alamin</name>
        <dbReference type="ChEBI" id="CHEBI:18408"/>
    </cofactor>
</comment>
<evidence type="ECO:0000256" key="5">
    <source>
        <dbReference type="ARBA" id="ARBA00022741"/>
    </source>
</evidence>
<evidence type="ECO:0000259" key="13">
    <source>
        <dbReference type="Pfam" id="PF02867"/>
    </source>
</evidence>
<dbReference type="Pfam" id="PF00317">
    <property type="entry name" value="Ribonuc_red_lgN"/>
    <property type="match status" value="1"/>
</dbReference>
<evidence type="ECO:0000256" key="7">
    <source>
        <dbReference type="ARBA" id="ARBA00023116"/>
    </source>
</evidence>
<dbReference type="InterPro" id="IPR008926">
    <property type="entry name" value="RNR_R1-su_N"/>
</dbReference>
<dbReference type="Pfam" id="PF02867">
    <property type="entry name" value="Ribonuc_red_lgC"/>
    <property type="match status" value="1"/>
</dbReference>
<keyword evidence="8" id="KW-1015">Disulfide bond</keyword>
<dbReference type="RefSeq" id="WP_011308846.1">
    <property type="nucleotide sequence ID" value="NZ_AP024514.1"/>
</dbReference>
<dbReference type="PANTHER" id="PTHR43371">
    <property type="entry name" value="VITAMIN B12-DEPENDENT RIBONUCLEOTIDE REDUCTASE"/>
    <property type="match status" value="1"/>
</dbReference>
<evidence type="ECO:0000256" key="1">
    <source>
        <dbReference type="ARBA" id="ARBA00001922"/>
    </source>
</evidence>
<evidence type="ECO:0000256" key="3">
    <source>
        <dbReference type="ARBA" id="ARBA00022628"/>
    </source>
</evidence>
<dbReference type="PRINTS" id="PR01183">
    <property type="entry name" value="RIBORDTASEM1"/>
</dbReference>
<comment type="similarity">
    <text evidence="2 11">Belongs to the ribonucleoside diphosphate reductase class-2 family.</text>
</comment>
<evidence type="ECO:0000256" key="4">
    <source>
        <dbReference type="ARBA" id="ARBA00022634"/>
    </source>
</evidence>
<proteinExistence type="inferred from homology"/>
<dbReference type="InterPro" id="IPR013509">
    <property type="entry name" value="RNR_lsu_N"/>
</dbReference>
<dbReference type="PATRIC" id="fig|61435.8.peg.242"/>
<dbReference type="GO" id="GO:0009263">
    <property type="term" value="P:deoxyribonucleotide biosynthetic process"/>
    <property type="evidence" value="ECO:0007669"/>
    <property type="project" value="UniProtKB-KW"/>
</dbReference>
<sequence>MKLSGNAKIVLEKRYLKRDGDGSITESPEDMFRRVADAVAAAENAYNQQGKAACWADEFYRMMTGLEFLPNSPTLLNAGRELGLLSSCFVLPVEDSVEGIAKAIGEAMIIHQYGGGTGFAFDTIRPEDTPIKSGHNVAGGPVRLVGVFSEAANYIKQAGVRCGCNSASLPVNHPDILKFIRAKDEGNHSANFGINIALTDSFIQKVRRGEDYELINPRTGEVTGSLSASDVFYRIAQSAWETGDPGIMFIDRINKDNPTPQLGEFVTTDPCGGQPLLPYESATLGTINLSLMALKEGNCFGVDYLRLGKLIAKAIRFLDDVLEVNRYPIPEVERAAKATRKIGLGFMGFAEMLIKLGIRYDSEQAVSLADRLMTFVNETVNKASEELALERGSFPAFAGNIYAKSGAKPRRNATCLTFTNTGTTSIIADTSVGIHPIYSLVMVRNILDGQRLLDINHTFEETARERGFFNPVLIEKLLTGESPQNCPEIPRDYRRLLVTARDIQPEWCIRVQAAFQKHTDNAISQTVNFPKSATVEDIAELFLKSHELGLKGVTAYRDSSRDVQVLCTGTDCRDIAKQYFEDCHV</sequence>
<dbReference type="GO" id="GO:0031419">
    <property type="term" value="F:cobalamin binding"/>
    <property type="evidence" value="ECO:0007669"/>
    <property type="project" value="UniProtKB-KW"/>
</dbReference>
<dbReference type="InterPro" id="IPR000788">
    <property type="entry name" value="RNR_lg_C"/>
</dbReference>
<dbReference type="NCBIfam" id="TIGR02504">
    <property type="entry name" value="NrdJ_Z"/>
    <property type="match status" value="1"/>
</dbReference>
<reference evidence="14 15" key="1">
    <citation type="submission" date="2015-03" db="EMBL/GenBank/DDBJ databases">
        <title>Genomic characterization of Dehalococcoides mccartyi strain 11a5, an unusal plasmid-containing chloroethene dechlorinator.</title>
        <authorList>
            <person name="Zhao S."/>
            <person name="Ding C."/>
            <person name="He J."/>
        </authorList>
    </citation>
    <scope>NUCLEOTIDE SEQUENCE [LARGE SCALE GENOMIC DNA]</scope>
    <source>
        <strain evidence="14 15">11a5</strain>
    </source>
</reference>
<dbReference type="SUPFAM" id="SSF51998">
    <property type="entry name" value="PFL-like glycyl radical enzymes"/>
    <property type="match status" value="1"/>
</dbReference>
<feature type="domain" description="Ribonucleotide reductase large subunit C-terminal" evidence="13">
    <location>
        <begin position="86"/>
        <end position="556"/>
    </location>
</feature>
<keyword evidence="3 11" id="KW-0846">Cobalamin</keyword>
<protein>
    <recommendedName>
        <fullName evidence="11">Vitamin B12-dependent ribonucleotide reductase</fullName>
        <ecNumber evidence="11">1.17.4.1</ecNumber>
    </recommendedName>
</protein>
<dbReference type="CDD" id="cd02888">
    <property type="entry name" value="RNR_II_dimer"/>
    <property type="match status" value="1"/>
</dbReference>